<dbReference type="OrthoDB" id="955748at2"/>
<reference evidence="3" key="1">
    <citation type="submission" date="2016-02" db="EMBL/GenBank/DDBJ databases">
        <authorList>
            <person name="Rodrigo-Torres Lidia"/>
            <person name="Arahal R.David."/>
        </authorList>
    </citation>
    <scope>NUCLEOTIDE SEQUENCE [LARGE SCALE GENOMIC DNA]</scope>
    <source>
        <strain evidence="3">CECT 8713</strain>
    </source>
</reference>
<dbReference type="AlphaFoldDB" id="A0A128FJT0"/>
<gene>
    <name evidence="2" type="ORF">GMA8713_04859</name>
</gene>
<evidence type="ECO:0000313" key="2">
    <source>
        <dbReference type="EMBL" id="CZF86820.1"/>
    </source>
</evidence>
<accession>A0A128FJT0</accession>
<name>A0A128FJT0_9GAMM</name>
<dbReference type="EMBL" id="FIZY01000086">
    <property type="protein sequence ID" value="CZF86820.1"/>
    <property type="molecule type" value="Genomic_DNA"/>
</dbReference>
<dbReference type="InterPro" id="IPR025391">
    <property type="entry name" value="DUF4123"/>
</dbReference>
<organism evidence="2 3">
    <name type="scientific">Grimontia marina</name>
    <dbReference type="NCBI Taxonomy" id="646534"/>
    <lineage>
        <taxon>Bacteria</taxon>
        <taxon>Pseudomonadati</taxon>
        <taxon>Pseudomonadota</taxon>
        <taxon>Gammaproteobacteria</taxon>
        <taxon>Vibrionales</taxon>
        <taxon>Vibrionaceae</taxon>
        <taxon>Grimontia</taxon>
    </lineage>
</organism>
<dbReference type="RefSeq" id="WP_062715012.1">
    <property type="nucleotide sequence ID" value="NZ_CAWRCI010000086.1"/>
</dbReference>
<evidence type="ECO:0000259" key="1">
    <source>
        <dbReference type="Pfam" id="PF13503"/>
    </source>
</evidence>
<feature type="domain" description="DUF4123" evidence="1">
    <location>
        <begin position="14"/>
        <end position="132"/>
    </location>
</feature>
<dbReference type="Proteomes" id="UP000073601">
    <property type="component" value="Unassembled WGS sequence"/>
</dbReference>
<evidence type="ECO:0000313" key="3">
    <source>
        <dbReference type="Proteomes" id="UP000073601"/>
    </source>
</evidence>
<keyword evidence="3" id="KW-1185">Reference proteome</keyword>
<protein>
    <recommendedName>
        <fullName evidence="1">DUF4123 domain-containing protein</fullName>
    </recommendedName>
</protein>
<proteinExistence type="predicted"/>
<sequence length="239" mass="27992">MRDLAQETEAPLHWYAIFNGTCDDKALADFYRFGGNDAKPLWSGTPYAEWHEVMPYIADVSHLPDFITWTEQEANEDWGILVASTLHLPDIFQHFRSLTLVWMPSGNHAFFRFYDPRFSIDLANFCDNEQRAHVMGPCNQWVSKQRTVTNSWPTSSVEEKPFPWWEVPGDVVKKLSKDDKSVLIANSIKWLRENHADIYFSFPERTIEAKVKRLVERHKEEFGTLNSYIKNALDKEVYR</sequence>
<dbReference type="Pfam" id="PF13503">
    <property type="entry name" value="DUF4123"/>
    <property type="match status" value="1"/>
</dbReference>